<feature type="transmembrane region" description="Helical" evidence="8">
    <location>
        <begin position="66"/>
        <end position="84"/>
    </location>
</feature>
<dbReference type="PANTHER" id="PTHR43271:SF1">
    <property type="entry name" value="INNER MEMBRANE TRANSPORT PROTEIN YNFM"/>
    <property type="match status" value="1"/>
</dbReference>
<feature type="transmembrane region" description="Helical" evidence="8">
    <location>
        <begin position="182"/>
        <end position="204"/>
    </location>
</feature>
<name>A0A380GK86_9STAP</name>
<dbReference type="InterPro" id="IPR020846">
    <property type="entry name" value="MFS_dom"/>
</dbReference>
<dbReference type="SUPFAM" id="SSF103473">
    <property type="entry name" value="MFS general substrate transporter"/>
    <property type="match status" value="1"/>
</dbReference>
<keyword evidence="3" id="KW-0813">Transport</keyword>
<sequence length="407" mass="44446">MELLNKSGVCNMDGLPNNYVTKGSKTYIKIIVALFISGFTIFSILYSVQPLIPHFTKSFNVSETMASLALSSATLTLAFAMLFFGAISEVLGRKPIMIFSVLSVSILALIQPFLADFNTFLIVRLIQGICLAGLPSIAMAYIGEEISPHNLPEAMGIYISGNAFGGAFGRIFTGFISSIYGYQVGLITIGIISVIAAIVFTFLLPNSQHFEKQRFSVKALLISYAQHLKNVRLLKPFMVGFLLLGCNIAAFNYIGFVLADEPYRLHDSLISFIYLLFLIGMISSILNAKLRSKLGTLNALKFSILLLIVGICITLLPPLSFKILGLAFSVYAFFSGHAIASAVVAGRAEHHKAQASSLYLLFYYMGSSVGGTLAGYFYSLLQWPGVVIMITSFMIIAFIISLTIRQK</sequence>
<feature type="transmembrane region" description="Helical" evidence="8">
    <location>
        <begin position="27"/>
        <end position="46"/>
    </location>
</feature>
<dbReference type="CDD" id="cd17324">
    <property type="entry name" value="MFS_NepI_like"/>
    <property type="match status" value="1"/>
</dbReference>
<keyword evidence="5 8" id="KW-0812">Transmembrane</keyword>
<protein>
    <submittedName>
        <fullName evidence="10">Major facilitator superfamily permease</fullName>
    </submittedName>
</protein>
<dbReference type="GO" id="GO:0005886">
    <property type="term" value="C:plasma membrane"/>
    <property type="evidence" value="ECO:0007669"/>
    <property type="project" value="UniProtKB-SubCell"/>
</dbReference>
<feature type="transmembrane region" description="Helical" evidence="8">
    <location>
        <begin position="237"/>
        <end position="256"/>
    </location>
</feature>
<proteinExistence type="inferred from homology"/>
<accession>A0A380GK86</accession>
<comment type="similarity">
    <text evidence="2">Belongs to the major facilitator superfamily.</text>
</comment>
<evidence type="ECO:0000256" key="1">
    <source>
        <dbReference type="ARBA" id="ARBA00004651"/>
    </source>
</evidence>
<dbReference type="EMBL" id="UHDS01000001">
    <property type="protein sequence ID" value="SUM53987.1"/>
    <property type="molecule type" value="Genomic_DNA"/>
</dbReference>
<feature type="transmembrane region" description="Helical" evidence="8">
    <location>
        <begin position="96"/>
        <end position="115"/>
    </location>
</feature>
<dbReference type="Pfam" id="PF07690">
    <property type="entry name" value="MFS_1"/>
    <property type="match status" value="1"/>
</dbReference>
<evidence type="ECO:0000256" key="6">
    <source>
        <dbReference type="ARBA" id="ARBA00022989"/>
    </source>
</evidence>
<evidence type="ECO:0000256" key="8">
    <source>
        <dbReference type="SAM" id="Phobius"/>
    </source>
</evidence>
<evidence type="ECO:0000313" key="11">
    <source>
        <dbReference type="Proteomes" id="UP000254412"/>
    </source>
</evidence>
<organism evidence="10 11">
    <name type="scientific">Staphylococcus nepalensis</name>
    <dbReference type="NCBI Taxonomy" id="214473"/>
    <lineage>
        <taxon>Bacteria</taxon>
        <taxon>Bacillati</taxon>
        <taxon>Bacillota</taxon>
        <taxon>Bacilli</taxon>
        <taxon>Bacillales</taxon>
        <taxon>Staphylococcaceae</taxon>
        <taxon>Staphylococcus</taxon>
    </lineage>
</organism>
<keyword evidence="7 8" id="KW-0472">Membrane</keyword>
<evidence type="ECO:0000256" key="2">
    <source>
        <dbReference type="ARBA" id="ARBA00008335"/>
    </source>
</evidence>
<comment type="subcellular location">
    <subcellularLocation>
        <location evidence="1">Cell membrane</location>
        <topology evidence="1">Multi-pass membrane protein</topology>
    </subcellularLocation>
</comment>
<evidence type="ECO:0000313" key="10">
    <source>
        <dbReference type="EMBL" id="SUM53987.1"/>
    </source>
</evidence>
<feature type="transmembrane region" description="Helical" evidence="8">
    <location>
        <begin position="358"/>
        <end position="377"/>
    </location>
</feature>
<gene>
    <name evidence="10" type="primary">ynfM</name>
    <name evidence="10" type="ORF">NCTC13834_00270</name>
</gene>
<dbReference type="PANTHER" id="PTHR43271">
    <property type="entry name" value="BLL2771 PROTEIN"/>
    <property type="match status" value="1"/>
</dbReference>
<dbReference type="PROSITE" id="PS50850">
    <property type="entry name" value="MFS"/>
    <property type="match status" value="1"/>
</dbReference>
<evidence type="ECO:0000256" key="7">
    <source>
        <dbReference type="ARBA" id="ARBA00023136"/>
    </source>
</evidence>
<evidence type="ECO:0000256" key="4">
    <source>
        <dbReference type="ARBA" id="ARBA00022475"/>
    </source>
</evidence>
<feature type="transmembrane region" description="Helical" evidence="8">
    <location>
        <begin position="155"/>
        <end position="176"/>
    </location>
</feature>
<dbReference type="Gene3D" id="1.20.1250.20">
    <property type="entry name" value="MFS general substrate transporter like domains"/>
    <property type="match status" value="1"/>
</dbReference>
<feature type="transmembrane region" description="Helical" evidence="8">
    <location>
        <begin position="383"/>
        <end position="404"/>
    </location>
</feature>
<dbReference type="Proteomes" id="UP000254412">
    <property type="component" value="Unassembled WGS sequence"/>
</dbReference>
<evidence type="ECO:0000259" key="9">
    <source>
        <dbReference type="PROSITE" id="PS50850"/>
    </source>
</evidence>
<evidence type="ECO:0000256" key="5">
    <source>
        <dbReference type="ARBA" id="ARBA00022692"/>
    </source>
</evidence>
<feature type="transmembrane region" description="Helical" evidence="8">
    <location>
        <begin position="299"/>
        <end position="317"/>
    </location>
</feature>
<dbReference type="InterPro" id="IPR011701">
    <property type="entry name" value="MFS"/>
</dbReference>
<dbReference type="InterPro" id="IPR036259">
    <property type="entry name" value="MFS_trans_sf"/>
</dbReference>
<feature type="transmembrane region" description="Helical" evidence="8">
    <location>
        <begin position="268"/>
        <end position="287"/>
    </location>
</feature>
<keyword evidence="4" id="KW-1003">Cell membrane</keyword>
<dbReference type="GO" id="GO:0022857">
    <property type="term" value="F:transmembrane transporter activity"/>
    <property type="evidence" value="ECO:0007669"/>
    <property type="project" value="InterPro"/>
</dbReference>
<feature type="domain" description="Major facilitator superfamily (MFS) profile" evidence="9">
    <location>
        <begin position="26"/>
        <end position="407"/>
    </location>
</feature>
<dbReference type="AlphaFoldDB" id="A0A380GK86"/>
<feature type="transmembrane region" description="Helical" evidence="8">
    <location>
        <begin position="121"/>
        <end position="143"/>
    </location>
</feature>
<evidence type="ECO:0000256" key="3">
    <source>
        <dbReference type="ARBA" id="ARBA00022448"/>
    </source>
</evidence>
<feature type="transmembrane region" description="Helical" evidence="8">
    <location>
        <begin position="323"/>
        <end position="346"/>
    </location>
</feature>
<keyword evidence="6 8" id="KW-1133">Transmembrane helix</keyword>
<reference evidence="10 11" key="1">
    <citation type="submission" date="2018-06" db="EMBL/GenBank/DDBJ databases">
        <authorList>
            <consortium name="Pathogen Informatics"/>
            <person name="Doyle S."/>
        </authorList>
    </citation>
    <scope>NUCLEOTIDE SEQUENCE [LARGE SCALE GENOMIC DNA]</scope>
    <source>
        <strain evidence="10 11">NCTC13834</strain>
    </source>
</reference>